<keyword evidence="13" id="KW-1185">Reference proteome</keyword>
<dbReference type="PROSITE" id="PS00134">
    <property type="entry name" value="TRYPSIN_HIS"/>
    <property type="match status" value="1"/>
</dbReference>
<keyword evidence="4 8" id="KW-0378">Hydrolase</keyword>
<dbReference type="SUPFAM" id="SSF50494">
    <property type="entry name" value="Trypsin-like serine proteases"/>
    <property type="match status" value="1"/>
</dbReference>
<dbReference type="GO" id="GO:0005576">
    <property type="term" value="C:extracellular region"/>
    <property type="evidence" value="ECO:0007669"/>
    <property type="project" value="UniProtKB-SubCell"/>
</dbReference>
<dbReference type="Gene3D" id="2.40.10.10">
    <property type="entry name" value="Trypsin-like serine proteases"/>
    <property type="match status" value="1"/>
</dbReference>
<evidence type="ECO:0000256" key="7">
    <source>
        <dbReference type="ARBA" id="ARBA00044036"/>
    </source>
</evidence>
<evidence type="ECO:0000256" key="4">
    <source>
        <dbReference type="ARBA" id="ARBA00022801"/>
    </source>
</evidence>
<dbReference type="Proteomes" id="UP000008237">
    <property type="component" value="Unassembled WGS sequence"/>
</dbReference>
<evidence type="ECO:0000256" key="6">
    <source>
        <dbReference type="ARBA" id="ARBA00023157"/>
    </source>
</evidence>
<evidence type="ECO:0000313" key="13">
    <source>
        <dbReference type="Proteomes" id="UP000008237"/>
    </source>
</evidence>
<evidence type="ECO:0000256" key="1">
    <source>
        <dbReference type="ARBA" id="ARBA00004239"/>
    </source>
</evidence>
<protein>
    <recommendedName>
        <fullName evidence="7">chymotrypsin</fullName>
        <ecNumber evidence="7">3.4.21.1</ecNumber>
    </recommendedName>
</protein>
<dbReference type="InParanoid" id="E2B4K8"/>
<dbReference type="PANTHER" id="PTHR24252">
    <property type="entry name" value="ACROSIN-RELATED"/>
    <property type="match status" value="1"/>
</dbReference>
<evidence type="ECO:0000256" key="2">
    <source>
        <dbReference type="ARBA" id="ARBA00022525"/>
    </source>
</evidence>
<feature type="domain" description="Peptidase S1" evidence="11">
    <location>
        <begin position="177"/>
        <end position="420"/>
    </location>
</feature>
<dbReference type="FunFam" id="2.40.10.10:FF:000047">
    <property type="entry name" value="Trypsin eta"/>
    <property type="match status" value="1"/>
</dbReference>
<dbReference type="Pfam" id="PF00089">
    <property type="entry name" value="Trypsin"/>
    <property type="match status" value="1"/>
</dbReference>
<dbReference type="PROSITE" id="PS50240">
    <property type="entry name" value="TRYPSIN_DOM"/>
    <property type="match status" value="1"/>
</dbReference>
<dbReference type="PROSITE" id="PS00135">
    <property type="entry name" value="TRYPSIN_SER"/>
    <property type="match status" value="1"/>
</dbReference>
<organism evidence="13">
    <name type="scientific">Harpegnathos saltator</name>
    <name type="common">Jerdon's jumping ant</name>
    <dbReference type="NCBI Taxonomy" id="610380"/>
    <lineage>
        <taxon>Eukaryota</taxon>
        <taxon>Metazoa</taxon>
        <taxon>Ecdysozoa</taxon>
        <taxon>Arthropoda</taxon>
        <taxon>Hexapoda</taxon>
        <taxon>Insecta</taxon>
        <taxon>Pterygota</taxon>
        <taxon>Neoptera</taxon>
        <taxon>Endopterygota</taxon>
        <taxon>Hymenoptera</taxon>
        <taxon>Apocrita</taxon>
        <taxon>Aculeata</taxon>
        <taxon>Formicoidea</taxon>
        <taxon>Formicidae</taxon>
        <taxon>Ponerinae</taxon>
        <taxon>Ponerini</taxon>
        <taxon>Harpegnathos</taxon>
    </lineage>
</organism>
<feature type="chain" id="PRO_5003157839" description="chymotrypsin" evidence="10">
    <location>
        <begin position="19"/>
        <end position="424"/>
    </location>
</feature>
<dbReference type="GO" id="GO:0004252">
    <property type="term" value="F:serine-type endopeptidase activity"/>
    <property type="evidence" value="ECO:0007669"/>
    <property type="project" value="UniProtKB-EC"/>
</dbReference>
<evidence type="ECO:0000259" key="11">
    <source>
        <dbReference type="PROSITE" id="PS50240"/>
    </source>
</evidence>
<dbReference type="CDD" id="cd00190">
    <property type="entry name" value="Tryp_SPc"/>
    <property type="match status" value="1"/>
</dbReference>
<dbReference type="EC" id="3.4.21.1" evidence="7"/>
<keyword evidence="2" id="KW-0964">Secreted</keyword>
<keyword evidence="10" id="KW-0732">Signal</keyword>
<name>E2B4K8_HARSA</name>
<dbReference type="STRING" id="610380.E2B4K8"/>
<dbReference type="GO" id="GO:0016485">
    <property type="term" value="P:protein processing"/>
    <property type="evidence" value="ECO:0007669"/>
    <property type="project" value="UniProtKB-ARBA"/>
</dbReference>
<dbReference type="InterPro" id="IPR033116">
    <property type="entry name" value="TRYPSIN_SER"/>
</dbReference>
<sequence length="424" mass="46254">MNLRLFVILLILGTSVWSSKNTGNHASSKKKKNTTRLNAGIENNPFLQQPVTLPPVEDNPFLLQLHSNKSERPYASAPFASVTQAPYRPPSYNIPAPLRPQPPAPQRPFSEEVRPPTTPSLLDLIPIKIGSTKTRSELKCEEYTREIVGTTDVTSLVGTSIDVVKVKNVCRDVNRLVVGGTEATTGEFPHMVAIGRGNSNDDFTLMCGGTLISHVWVLSAAHCTYGPNGSPSVARMGFHSLTDQQSGITIIIKTTIRHPEYNAPAMYSDIALIELQSAVIFGELIRPACLYQQYDKVPTSAWVSGWGATEFAGDQSDKLQKAQLNFIDNLACTIQYNSSKEVPYGVSPSMICAGDPHGGWNKDSCQGDSGGPLQVVHPNTQCLFQVIGITSFGQACAMANSPGVYTRVSHYLPWIENIVWPQEQ</sequence>
<proteinExistence type="predicted"/>
<evidence type="ECO:0000256" key="5">
    <source>
        <dbReference type="ARBA" id="ARBA00022825"/>
    </source>
</evidence>
<gene>
    <name evidence="12" type="ORF">EAI_00292</name>
</gene>
<dbReference type="InterPro" id="IPR009003">
    <property type="entry name" value="Peptidase_S1_PA"/>
</dbReference>
<dbReference type="MEROPS" id="S01.467"/>
<reference evidence="12 13" key="1">
    <citation type="journal article" date="2010" name="Science">
        <title>Genomic comparison of the ants Camponotus floridanus and Harpegnathos saltator.</title>
        <authorList>
            <person name="Bonasio R."/>
            <person name="Zhang G."/>
            <person name="Ye C."/>
            <person name="Mutti N.S."/>
            <person name="Fang X."/>
            <person name="Qin N."/>
            <person name="Donahue G."/>
            <person name="Yang P."/>
            <person name="Li Q."/>
            <person name="Li C."/>
            <person name="Zhang P."/>
            <person name="Huang Z."/>
            <person name="Berger S.L."/>
            <person name="Reinberg D."/>
            <person name="Wang J."/>
            <person name="Liebig J."/>
        </authorList>
    </citation>
    <scope>NUCLEOTIDE SEQUENCE [LARGE SCALE GENOMIC DNA]</scope>
    <source>
        <strain evidence="12 13">R22 G/1</strain>
    </source>
</reference>
<dbReference type="InterPro" id="IPR001314">
    <property type="entry name" value="Peptidase_S1A"/>
</dbReference>
<dbReference type="FunCoup" id="E2B4K8">
    <property type="interactions" value="11"/>
</dbReference>
<dbReference type="OrthoDB" id="6339452at2759"/>
<keyword evidence="6" id="KW-1015">Disulfide bond</keyword>
<evidence type="ECO:0000256" key="3">
    <source>
        <dbReference type="ARBA" id="ARBA00022670"/>
    </source>
</evidence>
<dbReference type="PANTHER" id="PTHR24252:SF7">
    <property type="entry name" value="HYALIN"/>
    <property type="match status" value="1"/>
</dbReference>
<evidence type="ECO:0000256" key="8">
    <source>
        <dbReference type="RuleBase" id="RU363034"/>
    </source>
</evidence>
<dbReference type="OMA" id="FILMCGG"/>
<comment type="subcellular location">
    <subcellularLocation>
        <location evidence="1">Secreted</location>
        <location evidence="1">Extracellular space</location>
    </subcellularLocation>
</comment>
<dbReference type="InterPro" id="IPR018114">
    <property type="entry name" value="TRYPSIN_HIS"/>
</dbReference>
<keyword evidence="3 8" id="KW-0645">Protease</keyword>
<feature type="region of interest" description="Disordered" evidence="9">
    <location>
        <begin position="90"/>
        <end position="122"/>
    </location>
</feature>
<dbReference type="InterPro" id="IPR043504">
    <property type="entry name" value="Peptidase_S1_PA_chymotrypsin"/>
</dbReference>
<dbReference type="AlphaFoldDB" id="E2B4K8"/>
<feature type="compositionally biased region" description="Pro residues" evidence="9">
    <location>
        <begin position="97"/>
        <end position="106"/>
    </location>
</feature>
<accession>E2B4K8</accession>
<dbReference type="PRINTS" id="PR00722">
    <property type="entry name" value="CHYMOTRYPSIN"/>
</dbReference>
<dbReference type="InterPro" id="IPR001254">
    <property type="entry name" value="Trypsin_dom"/>
</dbReference>
<evidence type="ECO:0000313" key="12">
    <source>
        <dbReference type="EMBL" id="EFN89361.1"/>
    </source>
</evidence>
<keyword evidence="5 8" id="KW-0720">Serine protease</keyword>
<evidence type="ECO:0000256" key="9">
    <source>
        <dbReference type="SAM" id="MobiDB-lite"/>
    </source>
</evidence>
<feature type="signal peptide" evidence="10">
    <location>
        <begin position="1"/>
        <end position="18"/>
    </location>
</feature>
<dbReference type="SMART" id="SM00020">
    <property type="entry name" value="Tryp_SPc"/>
    <property type="match status" value="1"/>
</dbReference>
<dbReference type="EMBL" id="GL445574">
    <property type="protein sequence ID" value="EFN89361.1"/>
    <property type="molecule type" value="Genomic_DNA"/>
</dbReference>
<evidence type="ECO:0000256" key="10">
    <source>
        <dbReference type="SAM" id="SignalP"/>
    </source>
</evidence>